<proteinExistence type="predicted"/>
<feature type="compositionally biased region" description="Polar residues" evidence="1">
    <location>
        <begin position="48"/>
        <end position="59"/>
    </location>
</feature>
<protein>
    <submittedName>
        <fullName evidence="2">Uncharacterized protein</fullName>
    </submittedName>
</protein>
<feature type="region of interest" description="Disordered" evidence="1">
    <location>
        <begin position="48"/>
        <end position="67"/>
    </location>
</feature>
<keyword evidence="3" id="KW-1185">Reference proteome</keyword>
<gene>
    <name evidence="2" type="ORF">FB560_1285</name>
</gene>
<evidence type="ECO:0000313" key="3">
    <source>
        <dbReference type="Proteomes" id="UP000317209"/>
    </source>
</evidence>
<name>A0A543BLG8_9MICO</name>
<accession>A0A543BLG8</accession>
<evidence type="ECO:0000313" key="2">
    <source>
        <dbReference type="EMBL" id="TQL85654.1"/>
    </source>
</evidence>
<reference evidence="2 3" key="1">
    <citation type="submission" date="2019-06" db="EMBL/GenBank/DDBJ databases">
        <title>Sequencing the genomes of 1000 actinobacteria strains.</title>
        <authorList>
            <person name="Klenk H.-P."/>
        </authorList>
    </citation>
    <scope>NUCLEOTIDE SEQUENCE [LARGE SCALE GENOMIC DNA]</scope>
    <source>
        <strain evidence="2 3">DSM 20169</strain>
    </source>
</reference>
<comment type="caution">
    <text evidence="2">The sequence shown here is derived from an EMBL/GenBank/DDBJ whole genome shotgun (WGS) entry which is preliminary data.</text>
</comment>
<dbReference type="Proteomes" id="UP000317209">
    <property type="component" value="Unassembled WGS sequence"/>
</dbReference>
<organism evidence="2 3">
    <name type="scientific">Microbacterium saperdae</name>
    <dbReference type="NCBI Taxonomy" id="69368"/>
    <lineage>
        <taxon>Bacteria</taxon>
        <taxon>Bacillati</taxon>
        <taxon>Actinomycetota</taxon>
        <taxon>Actinomycetes</taxon>
        <taxon>Micrococcales</taxon>
        <taxon>Microbacteriaceae</taxon>
        <taxon>Microbacterium</taxon>
    </lineage>
</organism>
<sequence>MKESARDQFGLMIDHRVDEAAAECSTSLVPGRPATSAIGLSTALTRENGSITTPTTTRLSPHFLSDL</sequence>
<dbReference type="EMBL" id="VFOX01000001">
    <property type="protein sequence ID" value="TQL85654.1"/>
    <property type="molecule type" value="Genomic_DNA"/>
</dbReference>
<dbReference type="AlphaFoldDB" id="A0A543BLG8"/>
<evidence type="ECO:0000256" key="1">
    <source>
        <dbReference type="SAM" id="MobiDB-lite"/>
    </source>
</evidence>